<comment type="caution">
    <text evidence="2">The sequence shown here is derived from an EMBL/GenBank/DDBJ whole genome shotgun (WGS) entry which is preliminary data.</text>
</comment>
<dbReference type="Gene3D" id="3.40.50.410">
    <property type="entry name" value="von Willebrand factor, type A domain"/>
    <property type="match status" value="2"/>
</dbReference>
<dbReference type="EMBL" id="JABBGM010000001">
    <property type="protein sequence ID" value="NML92096.1"/>
    <property type="molecule type" value="Genomic_DNA"/>
</dbReference>
<dbReference type="Pfam" id="PF13400">
    <property type="entry name" value="Tad"/>
    <property type="match status" value="1"/>
</dbReference>
<evidence type="ECO:0000259" key="1">
    <source>
        <dbReference type="Pfam" id="PF13400"/>
    </source>
</evidence>
<gene>
    <name evidence="2" type="ORF">HHL27_00180</name>
</gene>
<organism evidence="2 3">
    <name type="scientific">Novosphingobium olei</name>
    <dbReference type="NCBI Taxonomy" id="2728851"/>
    <lineage>
        <taxon>Bacteria</taxon>
        <taxon>Pseudomonadati</taxon>
        <taxon>Pseudomonadota</taxon>
        <taxon>Alphaproteobacteria</taxon>
        <taxon>Sphingomonadales</taxon>
        <taxon>Sphingomonadaceae</taxon>
        <taxon>Novosphingobium</taxon>
    </lineage>
</organism>
<evidence type="ECO:0000313" key="2">
    <source>
        <dbReference type="EMBL" id="NML92096.1"/>
    </source>
</evidence>
<proteinExistence type="predicted"/>
<dbReference type="InterPro" id="IPR036465">
    <property type="entry name" value="vWFA_dom_sf"/>
</dbReference>
<keyword evidence="3" id="KW-1185">Reference proteome</keyword>
<accession>A0A7Y0BKE2</accession>
<sequence length="620" mass="66217">MRLALETTGSILPLSVAAIFVLAAMAGGAVDASGVYKARNRLQYACDAGTLAGRRAITTNGYDQTAKDKASSYFLANYDFNRNQSQTPTFTTSSPDSGNSVVGTASVTVPMKVMQIFGMNNISVSVNCSATMGVGNADVVMVLDTTGSMLQTASGSTPSGTQTSKLQDLRAAMKSFYTTLATASAGTNARLRYGFVPYTQTVNVGRLIQSLNPDYLADSRTIQSRQWSSSVGSPTTTYSTASTSNSKLYSNTAYTSSGCSSAITSLPYTSWTDTGTSTSSTTNSTSGYQYLSTNTVTQPQTLNTYTCNKSGNSYYIYYTVSTRNKYTATTTTSQFTYKAVTYDTSQFKNFTPVTTQTGDAGTNITTTWDGCIVERSTTASATFSYSSLLGITPTASDLDIDTAPDPSTPSTQWAPLWKEVAYYRTNSTGSSLTSNATSFYGDSAAYGCPYQAQNLSTMTQTSFNAYADSLVAGGATYHDIGMAWGARLSSPDGIFADIVNDPPNNGGKVSRHIIFMTDGITDTGNSLDSAWGIEWHDRRVTSDGSKSQSDARHIQRFRALCDAVKAKGIRVWMIAFGTSLTTDMSYCASDQSAYTAANSTQLNAAFQDIAKQVGELRIYQ</sequence>
<evidence type="ECO:0000313" key="3">
    <source>
        <dbReference type="Proteomes" id="UP000583556"/>
    </source>
</evidence>
<name>A0A7Y0BKE2_9SPHN</name>
<dbReference type="AlphaFoldDB" id="A0A7Y0BKE2"/>
<reference evidence="2 3" key="1">
    <citation type="submission" date="2020-04" db="EMBL/GenBank/DDBJ databases">
        <title>Novosphingobium sp. TW-4 isolated from soil.</title>
        <authorList>
            <person name="Dahal R.H."/>
            <person name="Chaudhary D.K."/>
        </authorList>
    </citation>
    <scope>NUCLEOTIDE SEQUENCE [LARGE SCALE GENOMIC DNA]</scope>
    <source>
        <strain evidence="2 3">TW-4</strain>
    </source>
</reference>
<dbReference type="Proteomes" id="UP000583556">
    <property type="component" value="Unassembled WGS sequence"/>
</dbReference>
<feature type="domain" description="Putative Flp pilus-assembly TadG-like N-terminal" evidence="1">
    <location>
        <begin position="9"/>
        <end position="53"/>
    </location>
</feature>
<dbReference type="InterPro" id="IPR028087">
    <property type="entry name" value="Tad_N"/>
</dbReference>
<dbReference type="SUPFAM" id="SSF53300">
    <property type="entry name" value="vWA-like"/>
    <property type="match status" value="1"/>
</dbReference>
<protein>
    <submittedName>
        <fullName evidence="2">Pilus assembly protein TadG</fullName>
    </submittedName>
</protein>